<accession>G5JSF1</accession>
<organism evidence="2 3">
    <name type="scientific">Streptococcus criceti HS-6</name>
    <dbReference type="NCBI Taxonomy" id="873449"/>
    <lineage>
        <taxon>Bacteria</taxon>
        <taxon>Bacillati</taxon>
        <taxon>Bacillota</taxon>
        <taxon>Bacilli</taxon>
        <taxon>Lactobacillales</taxon>
        <taxon>Streptococcaceae</taxon>
        <taxon>Streptococcus</taxon>
    </lineage>
</organism>
<proteinExistence type="predicted"/>
<dbReference type="EMBL" id="AEUV02000002">
    <property type="protein sequence ID" value="EHI75538.1"/>
    <property type="molecule type" value="Genomic_DNA"/>
</dbReference>
<dbReference type="RefSeq" id="WP_004230058.1">
    <property type="nucleotide sequence ID" value="NZ_AEUV02000002.1"/>
</dbReference>
<keyword evidence="3" id="KW-1185">Reference proteome</keyword>
<evidence type="ECO:0000313" key="3">
    <source>
        <dbReference type="Proteomes" id="UP000004322"/>
    </source>
</evidence>
<protein>
    <submittedName>
        <fullName evidence="2">Uncharacterized protein</fullName>
    </submittedName>
</protein>
<dbReference type="OrthoDB" id="2236358at2"/>
<evidence type="ECO:0000313" key="2">
    <source>
        <dbReference type="EMBL" id="EHI75538.1"/>
    </source>
</evidence>
<feature type="transmembrane region" description="Helical" evidence="1">
    <location>
        <begin position="53"/>
        <end position="73"/>
    </location>
</feature>
<feature type="transmembrane region" description="Helical" evidence="1">
    <location>
        <begin position="6"/>
        <end position="32"/>
    </location>
</feature>
<evidence type="ECO:0000256" key="1">
    <source>
        <dbReference type="SAM" id="Phobius"/>
    </source>
</evidence>
<gene>
    <name evidence="2" type="ORF">STRCR_2150</name>
</gene>
<feature type="transmembrane region" description="Helical" evidence="1">
    <location>
        <begin position="123"/>
        <end position="147"/>
    </location>
</feature>
<reference evidence="2" key="1">
    <citation type="submission" date="2011-07" db="EMBL/GenBank/DDBJ databases">
        <authorList>
            <person name="Stanhope M.J."/>
            <person name="Durkin A.S."/>
            <person name="Hostetler J."/>
            <person name="Kim M."/>
            <person name="Radune D."/>
            <person name="Singh I."/>
            <person name="Town C.D."/>
        </authorList>
    </citation>
    <scope>NUCLEOTIDE SEQUENCE [LARGE SCALE GENOMIC DNA]</scope>
    <source>
        <strain evidence="2">HS-6</strain>
    </source>
</reference>
<comment type="caution">
    <text evidence="2">The sequence shown here is derived from an EMBL/GenBank/DDBJ whole genome shotgun (WGS) entry which is preliminary data.</text>
</comment>
<sequence length="148" mass="17112">MFYDLTLLLTAVIAGFMLSYSVTLGAYFNYLLRQELDQGFSHFYSQFRRNTAVASLYRMCVSLQFFLGLMSLLVSSPLVTVRVLGIIPLMVLLVCHHVTGFAKSEEAINSGKPISTDMRQNYLKWNLPLHYFYFVIYFVSALVQLYYR</sequence>
<dbReference type="STRING" id="873449.STRCR_2150"/>
<keyword evidence="1" id="KW-1133">Transmembrane helix</keyword>
<name>G5JSF1_STRCG</name>
<feature type="transmembrane region" description="Helical" evidence="1">
    <location>
        <begin position="79"/>
        <end position="102"/>
    </location>
</feature>
<keyword evidence="1" id="KW-0472">Membrane</keyword>
<dbReference type="AlphaFoldDB" id="G5JSF1"/>
<dbReference type="eggNOG" id="ENOG502ZPN7">
    <property type="taxonomic scope" value="Bacteria"/>
</dbReference>
<dbReference type="Proteomes" id="UP000004322">
    <property type="component" value="Unassembled WGS sequence"/>
</dbReference>
<keyword evidence="1" id="KW-0812">Transmembrane</keyword>